<keyword evidence="1" id="KW-0732">Signal</keyword>
<keyword evidence="3" id="KW-1185">Reference proteome</keyword>
<evidence type="ECO:0000313" key="2">
    <source>
        <dbReference type="EMBL" id="NCI50355.1"/>
    </source>
</evidence>
<evidence type="ECO:0000313" key="3">
    <source>
        <dbReference type="Proteomes" id="UP000753802"/>
    </source>
</evidence>
<dbReference type="EMBL" id="JAACJS010000012">
    <property type="protein sequence ID" value="NCI50355.1"/>
    <property type="molecule type" value="Genomic_DNA"/>
</dbReference>
<proteinExistence type="predicted"/>
<sequence>MKNTMLASLALITIVSLSFTGAVKTDQNSPVKKNLVKLHAKKNGKTTDVYAYVGYVGEAPGGGQFIGWVQLSEEICDDIDIEIHYMVGSMQYHTITIPASQTYAEDRWGSCPPAYSSEGVGVNSVSISSSCGTKNILY</sequence>
<comment type="caution">
    <text evidence="2">The sequence shown here is derived from an EMBL/GenBank/DDBJ whole genome shotgun (WGS) entry which is preliminary data.</text>
</comment>
<dbReference type="RefSeq" id="WP_161818657.1">
    <property type="nucleotide sequence ID" value="NZ_JAACJS010000012.1"/>
</dbReference>
<accession>A0ABW9ZV44</accession>
<feature type="signal peptide" evidence="1">
    <location>
        <begin position="1"/>
        <end position="21"/>
    </location>
</feature>
<reference evidence="2 3" key="1">
    <citation type="submission" date="2020-01" db="EMBL/GenBank/DDBJ databases">
        <title>Genome analysis.</title>
        <authorList>
            <person name="Wu S."/>
            <person name="Wang G."/>
        </authorList>
    </citation>
    <scope>NUCLEOTIDE SEQUENCE [LARGE SCALE GENOMIC DNA]</scope>
    <source>
        <strain evidence="2 3">SYL130</strain>
    </source>
</reference>
<dbReference type="Proteomes" id="UP000753802">
    <property type="component" value="Unassembled WGS sequence"/>
</dbReference>
<evidence type="ECO:0000256" key="1">
    <source>
        <dbReference type="SAM" id="SignalP"/>
    </source>
</evidence>
<organism evidence="2 3">
    <name type="scientific">Sediminibacterium roseum</name>
    <dbReference type="NCBI Taxonomy" id="1978412"/>
    <lineage>
        <taxon>Bacteria</taxon>
        <taxon>Pseudomonadati</taxon>
        <taxon>Bacteroidota</taxon>
        <taxon>Chitinophagia</taxon>
        <taxon>Chitinophagales</taxon>
        <taxon>Chitinophagaceae</taxon>
        <taxon>Sediminibacterium</taxon>
    </lineage>
</organism>
<name>A0ABW9ZV44_9BACT</name>
<feature type="chain" id="PRO_5045381634" evidence="1">
    <location>
        <begin position="22"/>
        <end position="138"/>
    </location>
</feature>
<protein>
    <submittedName>
        <fullName evidence="2">Uncharacterized protein</fullName>
    </submittedName>
</protein>
<gene>
    <name evidence="2" type="ORF">GWC95_10510</name>
</gene>